<dbReference type="AlphaFoldDB" id="A0A2V3PRK4"/>
<dbReference type="SUPFAM" id="SSF56731">
    <property type="entry name" value="DNA primase core"/>
    <property type="match status" value="1"/>
</dbReference>
<dbReference type="GO" id="GO:0005737">
    <property type="term" value="C:cytoplasm"/>
    <property type="evidence" value="ECO:0007669"/>
    <property type="project" value="TreeGrafter"/>
</dbReference>
<dbReference type="Gene3D" id="3.90.580.10">
    <property type="entry name" value="Zinc finger, CHC2-type domain"/>
    <property type="match status" value="1"/>
</dbReference>
<evidence type="ECO:0000256" key="3">
    <source>
        <dbReference type="ARBA" id="ARBA00022833"/>
    </source>
</evidence>
<dbReference type="InterPro" id="IPR002694">
    <property type="entry name" value="Znf_CHC2"/>
</dbReference>
<evidence type="ECO:0000256" key="1">
    <source>
        <dbReference type="ARBA" id="ARBA00022723"/>
    </source>
</evidence>
<keyword evidence="2" id="KW-0863">Zinc-finger</keyword>
<reference evidence="5 6" key="1">
    <citation type="submission" date="2018-03" db="EMBL/GenBank/DDBJ databases">
        <title>Genomic Encyclopedia of Archaeal and Bacterial Type Strains, Phase II (KMG-II): from individual species to whole genera.</title>
        <authorList>
            <person name="Goeker M."/>
        </authorList>
    </citation>
    <scope>NUCLEOTIDE SEQUENCE [LARGE SCALE GENOMIC DNA]</scope>
    <source>
        <strain evidence="5 6">DSM 100214</strain>
    </source>
</reference>
<dbReference type="SMART" id="SM00400">
    <property type="entry name" value="ZnF_CHCC"/>
    <property type="match status" value="1"/>
</dbReference>
<dbReference type="InterPro" id="IPR036977">
    <property type="entry name" value="DNA_primase_Znf_CHC2"/>
</dbReference>
<dbReference type="RefSeq" id="WP_110309907.1">
    <property type="nucleotide sequence ID" value="NZ_QICL01000004.1"/>
</dbReference>
<evidence type="ECO:0000313" key="5">
    <source>
        <dbReference type="EMBL" id="PXV66950.1"/>
    </source>
</evidence>
<dbReference type="GO" id="GO:0006269">
    <property type="term" value="P:DNA replication, synthesis of primer"/>
    <property type="evidence" value="ECO:0007669"/>
    <property type="project" value="TreeGrafter"/>
</dbReference>
<name>A0A2V3PRK4_9BACT</name>
<evidence type="ECO:0000259" key="4">
    <source>
        <dbReference type="SMART" id="SM00400"/>
    </source>
</evidence>
<dbReference type="GO" id="GO:0008270">
    <property type="term" value="F:zinc ion binding"/>
    <property type="evidence" value="ECO:0007669"/>
    <property type="project" value="UniProtKB-KW"/>
</dbReference>
<comment type="caution">
    <text evidence="5">The sequence shown here is derived from an EMBL/GenBank/DDBJ whole genome shotgun (WGS) entry which is preliminary data.</text>
</comment>
<evidence type="ECO:0000256" key="2">
    <source>
        <dbReference type="ARBA" id="ARBA00022771"/>
    </source>
</evidence>
<protein>
    <submittedName>
        <fullName evidence="5">CHC2-type zinc finger protein</fullName>
    </submittedName>
</protein>
<feature type="domain" description="Zinc finger CHC2-type" evidence="4">
    <location>
        <begin position="32"/>
        <end position="84"/>
    </location>
</feature>
<dbReference type="InterPro" id="IPR050219">
    <property type="entry name" value="DnaG_primase"/>
</dbReference>
<dbReference type="Pfam" id="PF13155">
    <property type="entry name" value="Toprim_2"/>
    <property type="match status" value="1"/>
</dbReference>
<dbReference type="PANTHER" id="PTHR30313">
    <property type="entry name" value="DNA PRIMASE"/>
    <property type="match status" value="1"/>
</dbReference>
<proteinExistence type="predicted"/>
<keyword evidence="6" id="KW-1185">Reference proteome</keyword>
<sequence>MTTIELNNLSIKDYLAEQNIHPVKDRGYYGMYHSPFRTDSNASLKVDYTKNLWIDFGSNEGGTMIDLVMRLDNCTLKEAINKLECRYANMQTGSNTDNQPEPFSFHGNNHLEKIENNQLSGISIQKILPITNQALLYYLTERKISIDIAKQHCNEIHYSANNKPYFSIGFKNDSGGYELRNKYFKGCTSKNIATDRSTESNTEACLVFEGFMDYLSYLTMKNIQYSKVDIVVLNSIANLSKAIDFIISHQKIYTYLDNDQAGKNATQQISKTCKAVIDKSTDYANYKDLNEWLCKTKLIEKEQQVQKQEQIRRPSRGIRR</sequence>
<organism evidence="5 6">
    <name type="scientific">Dysgonomonas alginatilytica</name>
    <dbReference type="NCBI Taxonomy" id="1605892"/>
    <lineage>
        <taxon>Bacteria</taxon>
        <taxon>Pseudomonadati</taxon>
        <taxon>Bacteroidota</taxon>
        <taxon>Bacteroidia</taxon>
        <taxon>Bacteroidales</taxon>
        <taxon>Dysgonomonadaceae</taxon>
        <taxon>Dysgonomonas</taxon>
    </lineage>
</organism>
<evidence type="ECO:0000313" key="6">
    <source>
        <dbReference type="Proteomes" id="UP000247973"/>
    </source>
</evidence>
<dbReference type="SUPFAM" id="SSF57783">
    <property type="entry name" value="Zinc beta-ribbon"/>
    <property type="match status" value="1"/>
</dbReference>
<dbReference type="Pfam" id="PF01807">
    <property type="entry name" value="Zn_ribbon_DnaG"/>
    <property type="match status" value="1"/>
</dbReference>
<keyword evidence="3" id="KW-0862">Zinc</keyword>
<accession>A0A2V3PRK4</accession>
<keyword evidence="1" id="KW-0479">Metal-binding</keyword>
<dbReference type="GO" id="GO:0003677">
    <property type="term" value="F:DNA binding"/>
    <property type="evidence" value="ECO:0007669"/>
    <property type="project" value="InterPro"/>
</dbReference>
<dbReference type="GO" id="GO:0003899">
    <property type="term" value="F:DNA-directed RNA polymerase activity"/>
    <property type="evidence" value="ECO:0007669"/>
    <property type="project" value="InterPro"/>
</dbReference>
<dbReference type="OrthoDB" id="8536512at2"/>
<dbReference type="EMBL" id="QICL01000004">
    <property type="protein sequence ID" value="PXV66950.1"/>
    <property type="molecule type" value="Genomic_DNA"/>
</dbReference>
<gene>
    <name evidence="5" type="ORF">CLV62_104212</name>
</gene>
<dbReference type="Gene3D" id="3.40.1360.10">
    <property type="match status" value="1"/>
</dbReference>
<dbReference type="PANTHER" id="PTHR30313:SF2">
    <property type="entry name" value="DNA PRIMASE"/>
    <property type="match status" value="1"/>
</dbReference>
<dbReference type="Proteomes" id="UP000247973">
    <property type="component" value="Unassembled WGS sequence"/>
</dbReference>